<evidence type="ECO:0000313" key="2">
    <source>
        <dbReference type="WBParaSite" id="HCON_00014710-00001"/>
    </source>
</evidence>
<sequence length="44" mass="4753">MDGGSVGINTKAVDSVNQSFSGRGRHFYQMDSPVSIPLLRDSLL</sequence>
<proteinExistence type="predicted"/>
<dbReference type="Proteomes" id="UP000025227">
    <property type="component" value="Unplaced"/>
</dbReference>
<name>A0A7I4XWW2_HAECO</name>
<protein>
    <submittedName>
        <fullName evidence="2">Plug domain-containing protein</fullName>
    </submittedName>
</protein>
<evidence type="ECO:0000313" key="1">
    <source>
        <dbReference type="Proteomes" id="UP000025227"/>
    </source>
</evidence>
<accession>A0A7I4XWW2</accession>
<keyword evidence="1" id="KW-1185">Reference proteome</keyword>
<dbReference type="AlphaFoldDB" id="A0A7I4XWW2"/>
<dbReference type="WBParaSite" id="HCON_00014710-00001">
    <property type="protein sequence ID" value="HCON_00014710-00001"/>
    <property type="gene ID" value="HCON_00014710"/>
</dbReference>
<reference evidence="2" key="1">
    <citation type="submission" date="2020-12" db="UniProtKB">
        <authorList>
            <consortium name="WormBaseParasite"/>
        </authorList>
    </citation>
    <scope>IDENTIFICATION</scope>
    <source>
        <strain evidence="2">MHco3</strain>
    </source>
</reference>
<organism evidence="1 2">
    <name type="scientific">Haemonchus contortus</name>
    <name type="common">Barber pole worm</name>
    <dbReference type="NCBI Taxonomy" id="6289"/>
    <lineage>
        <taxon>Eukaryota</taxon>
        <taxon>Metazoa</taxon>
        <taxon>Ecdysozoa</taxon>
        <taxon>Nematoda</taxon>
        <taxon>Chromadorea</taxon>
        <taxon>Rhabditida</taxon>
        <taxon>Rhabditina</taxon>
        <taxon>Rhabditomorpha</taxon>
        <taxon>Strongyloidea</taxon>
        <taxon>Trichostrongylidae</taxon>
        <taxon>Haemonchus</taxon>
    </lineage>
</organism>